<dbReference type="RefSeq" id="WP_035107126.1">
    <property type="nucleotide sequence ID" value="NZ_CP011311.1"/>
</dbReference>
<name>A0A0F6QW29_9CORY</name>
<dbReference type="HOGENOM" id="CLU_080106_0_0_11"/>
<proteinExistence type="predicted"/>
<accession>A0A0F6QW29</accession>
<evidence type="ECO:0000313" key="2">
    <source>
        <dbReference type="Proteomes" id="UP000033566"/>
    </source>
</evidence>
<gene>
    <name evidence="1" type="ORF">UL81_03750</name>
</gene>
<evidence type="ECO:0000313" key="1">
    <source>
        <dbReference type="EMBL" id="AKE38725.1"/>
    </source>
</evidence>
<dbReference type="KEGG" id="ccj:UL81_03750"/>
<organism evidence="1 2">
    <name type="scientific">Corynebacterium camporealensis</name>
    <dbReference type="NCBI Taxonomy" id="161896"/>
    <lineage>
        <taxon>Bacteria</taxon>
        <taxon>Bacillati</taxon>
        <taxon>Actinomycetota</taxon>
        <taxon>Actinomycetes</taxon>
        <taxon>Mycobacteriales</taxon>
        <taxon>Corynebacteriaceae</taxon>
        <taxon>Corynebacterium</taxon>
    </lineage>
</organism>
<keyword evidence="2" id="KW-1185">Reference proteome</keyword>
<dbReference type="OrthoDB" id="4415647at2"/>
<protein>
    <submittedName>
        <fullName evidence="1">Putative nucleotidyltransferase substrate binding domain</fullName>
    </submittedName>
</protein>
<dbReference type="Proteomes" id="UP000033566">
    <property type="component" value="Chromosome"/>
</dbReference>
<dbReference type="STRING" id="161896.UL81_03750"/>
<dbReference type="AlphaFoldDB" id="A0A0F6QW29"/>
<sequence length="256" mass="27584">MALHQSLLDLTELAPRCQSAEMARGLLEESQQLLRNALMHNADETELAAWFSRLITDIVRSPGVASQARLTGAVARGDGIPSLAIEWIGEDTELEMLLASAGLEAHPVEEDIATRADAGLPLGQGGEDALLEEALKQRPPSLQLHDGLPDRNAEVSIKDMLLSPVIAIARWAAPAPRPTADRLAIGVERELLSKAEADALTLCWETGLALELRKWHSGVGDHPSTLSDLPPLDRTAYGSACRTVSETFAAITQRQK</sequence>
<keyword evidence="1" id="KW-0808">Transferase</keyword>
<dbReference type="EMBL" id="CP011311">
    <property type="protein sequence ID" value="AKE38725.1"/>
    <property type="molecule type" value="Genomic_DNA"/>
</dbReference>
<dbReference type="PATRIC" id="fig|161896.4.peg.736"/>
<reference evidence="1 2" key="1">
    <citation type="journal article" date="2015" name="Genome Announc.">
        <title>Complete Genome Sequence of Corynebacterium camporealensis DSM 44610, Isolated from the Milk of a Manchega Sheep with Subclinical Mastitis.</title>
        <authorList>
            <person name="Ruckert C."/>
            <person name="Albersmeier A."/>
            <person name="Winkler A."/>
            <person name="Tauch A."/>
        </authorList>
    </citation>
    <scope>NUCLEOTIDE SEQUENCE [LARGE SCALE GENOMIC DNA]</scope>
    <source>
        <strain evidence="1 2">DSM 44610</strain>
    </source>
</reference>
<dbReference type="GO" id="GO:0016740">
    <property type="term" value="F:transferase activity"/>
    <property type="evidence" value="ECO:0007669"/>
    <property type="project" value="UniProtKB-KW"/>
</dbReference>